<reference evidence="1 2" key="1">
    <citation type="journal article" date="2021" name="Hortic Res">
        <title>High-quality reference genome and annotation aids understanding of berry development for evergreen blueberry (Vaccinium darrowii).</title>
        <authorList>
            <person name="Yu J."/>
            <person name="Hulse-Kemp A.M."/>
            <person name="Babiker E."/>
            <person name="Staton M."/>
        </authorList>
    </citation>
    <scope>NUCLEOTIDE SEQUENCE [LARGE SCALE GENOMIC DNA]</scope>
    <source>
        <strain evidence="2">cv. NJ 8807/NJ 8810</strain>
        <tissue evidence="1">Young leaf</tissue>
    </source>
</reference>
<evidence type="ECO:0000313" key="2">
    <source>
        <dbReference type="Proteomes" id="UP000828048"/>
    </source>
</evidence>
<comment type="caution">
    <text evidence="1">The sequence shown here is derived from an EMBL/GenBank/DDBJ whole genome shotgun (WGS) entry which is preliminary data.</text>
</comment>
<evidence type="ECO:0000313" key="1">
    <source>
        <dbReference type="EMBL" id="KAH7846527.1"/>
    </source>
</evidence>
<name>A0ACB7XZX3_9ERIC</name>
<accession>A0ACB7XZX3</accession>
<sequence>MVKFENSIVIKLLIVQCLLVCCLAQGFDFFYFVQQWPGSYCDTQQSCCYPTTGKPNSDFGIHGLWPNNDDGSYPSNCDPSNPFDKSEVSDLISSLQTSWPTLACPSSDGSSFWSHEWDKHGTCSESIFDQHGYFKLALNLKAQVDLLQILQGAGINPDGGSYSLSSIQGAINKAIGSTPFIECNVDASGNSQLYQVYICSDTSGSNIIQCPVMPTSGKCGSSVEFPTF</sequence>
<protein>
    <submittedName>
        <fullName evidence="1">Uncharacterized protein</fullName>
    </submittedName>
</protein>
<dbReference type="EMBL" id="CM037155">
    <property type="protein sequence ID" value="KAH7846527.1"/>
    <property type="molecule type" value="Genomic_DNA"/>
</dbReference>
<dbReference type="Proteomes" id="UP000828048">
    <property type="component" value="Chromosome 5"/>
</dbReference>
<keyword evidence="2" id="KW-1185">Reference proteome</keyword>
<gene>
    <name evidence="1" type="ORF">Vadar_014967</name>
</gene>
<proteinExistence type="predicted"/>
<organism evidence="1 2">
    <name type="scientific">Vaccinium darrowii</name>
    <dbReference type="NCBI Taxonomy" id="229202"/>
    <lineage>
        <taxon>Eukaryota</taxon>
        <taxon>Viridiplantae</taxon>
        <taxon>Streptophyta</taxon>
        <taxon>Embryophyta</taxon>
        <taxon>Tracheophyta</taxon>
        <taxon>Spermatophyta</taxon>
        <taxon>Magnoliopsida</taxon>
        <taxon>eudicotyledons</taxon>
        <taxon>Gunneridae</taxon>
        <taxon>Pentapetalae</taxon>
        <taxon>asterids</taxon>
        <taxon>Ericales</taxon>
        <taxon>Ericaceae</taxon>
        <taxon>Vaccinioideae</taxon>
        <taxon>Vaccinieae</taxon>
        <taxon>Vaccinium</taxon>
    </lineage>
</organism>